<feature type="transmembrane region" description="Helical" evidence="5">
    <location>
        <begin position="442"/>
        <end position="461"/>
    </location>
</feature>
<dbReference type="PANTHER" id="PTHR10720">
    <property type="entry name" value="HEME OXYGENASE"/>
    <property type="match status" value="1"/>
</dbReference>
<proteinExistence type="predicted"/>
<dbReference type="SUPFAM" id="SSF48613">
    <property type="entry name" value="Heme oxygenase-like"/>
    <property type="match status" value="1"/>
</dbReference>
<reference evidence="6" key="1">
    <citation type="submission" date="2022-10" db="EMBL/GenBank/DDBJ databases">
        <title>Determination and structural analysis of whole genome sequence of Sarocladium strictum F4-1.</title>
        <authorList>
            <person name="Hu L."/>
            <person name="Jiang Y."/>
        </authorList>
    </citation>
    <scope>NUCLEOTIDE SEQUENCE</scope>
    <source>
        <strain evidence="6">F4-1</strain>
    </source>
</reference>
<evidence type="ECO:0000256" key="5">
    <source>
        <dbReference type="SAM" id="Phobius"/>
    </source>
</evidence>
<keyword evidence="5" id="KW-1133">Transmembrane helix</keyword>
<organism evidence="6 7">
    <name type="scientific">Sarocladium strictum</name>
    <name type="common">Black bundle disease fungus</name>
    <name type="synonym">Acremonium strictum</name>
    <dbReference type="NCBI Taxonomy" id="5046"/>
    <lineage>
        <taxon>Eukaryota</taxon>
        <taxon>Fungi</taxon>
        <taxon>Dikarya</taxon>
        <taxon>Ascomycota</taxon>
        <taxon>Pezizomycotina</taxon>
        <taxon>Sordariomycetes</taxon>
        <taxon>Hypocreomycetidae</taxon>
        <taxon>Hypocreales</taxon>
        <taxon>Sarocladiaceae</taxon>
        <taxon>Sarocladium</taxon>
    </lineage>
</organism>
<dbReference type="EMBL" id="JAPDFR010000009">
    <property type="protein sequence ID" value="KAK0383519.1"/>
    <property type="molecule type" value="Genomic_DNA"/>
</dbReference>
<comment type="caution">
    <text evidence="6">The sequence shown here is derived from an EMBL/GenBank/DDBJ whole genome shotgun (WGS) entry which is preliminary data.</text>
</comment>
<keyword evidence="3" id="KW-0408">Iron</keyword>
<accession>A0AA39GAQ3</accession>
<dbReference type="InterPro" id="IPR016084">
    <property type="entry name" value="Haem_Oase-like_multi-hlx"/>
</dbReference>
<feature type="region of interest" description="Disordered" evidence="4">
    <location>
        <begin position="234"/>
        <end position="254"/>
    </location>
</feature>
<keyword evidence="1" id="KW-0349">Heme</keyword>
<sequence>MSPSSDILPDRPLAESIAVATRSSHTRLNKSIIARLPLVTSASNPSSYITGMLHIAPIYMTFEACWKTILDTPCEQDEARQKDSRPSIAAFVDDNNPANACANKTLQVQEPAVCGRVRPLLQQLRLPGLMRSSRLRADIRALTGWSERVLEEQLQLAGRNGRLGDFTAHIKRSVEHRPHVLIAYSYILYMALFAGGRFIRATLESTGDAFWNATPSPVKPNMVECRPRSFNIDTSAAQENEPGASPSADGAGNEDGTPLSFFYFTTPEDGEDLKREFKSRLLDAESLLSHDEKCDIIQESICIFDSMELLVSQLDKVCAEGEGKDGAESMGNLSTLMGKSIIMRLRDSVAVTKDRAARSSSRMTSSDESDSDPASRNGYGSEKATSAASLARHSVPGHPLIPSTVGAIELCPALKSMRFDSNLPIPIRGAAKATEGMKGVYYTNWLLMAAFGAIVIGAVMTTRRQMITA</sequence>
<dbReference type="GO" id="GO:0046872">
    <property type="term" value="F:metal ion binding"/>
    <property type="evidence" value="ECO:0007669"/>
    <property type="project" value="UniProtKB-KW"/>
</dbReference>
<dbReference type="CDD" id="cd19165">
    <property type="entry name" value="HemeO"/>
    <property type="match status" value="1"/>
</dbReference>
<dbReference type="PANTHER" id="PTHR10720:SF0">
    <property type="entry name" value="HEME OXYGENASE"/>
    <property type="match status" value="1"/>
</dbReference>
<evidence type="ECO:0000313" key="6">
    <source>
        <dbReference type="EMBL" id="KAK0383519.1"/>
    </source>
</evidence>
<name>A0AA39GAQ3_SARSR</name>
<keyword evidence="2" id="KW-0479">Metal-binding</keyword>
<keyword evidence="5" id="KW-0472">Membrane</keyword>
<feature type="region of interest" description="Disordered" evidence="4">
    <location>
        <begin position="354"/>
        <end position="388"/>
    </location>
</feature>
<gene>
    <name evidence="6" type="ORF">NLU13_9430</name>
</gene>
<evidence type="ECO:0000256" key="4">
    <source>
        <dbReference type="SAM" id="MobiDB-lite"/>
    </source>
</evidence>
<protein>
    <recommendedName>
        <fullName evidence="8">Heme oxygenase</fullName>
    </recommendedName>
</protein>
<dbReference type="Proteomes" id="UP001175261">
    <property type="component" value="Unassembled WGS sequence"/>
</dbReference>
<dbReference type="GO" id="GO:0004392">
    <property type="term" value="F:heme oxygenase (decyclizing) activity"/>
    <property type="evidence" value="ECO:0007669"/>
    <property type="project" value="InterPro"/>
</dbReference>
<keyword evidence="5" id="KW-0812">Transmembrane</keyword>
<evidence type="ECO:0000256" key="2">
    <source>
        <dbReference type="ARBA" id="ARBA00022723"/>
    </source>
</evidence>
<dbReference type="AlphaFoldDB" id="A0AA39GAQ3"/>
<dbReference type="GO" id="GO:0006788">
    <property type="term" value="P:heme oxidation"/>
    <property type="evidence" value="ECO:0007669"/>
    <property type="project" value="InterPro"/>
</dbReference>
<keyword evidence="7" id="KW-1185">Reference proteome</keyword>
<dbReference type="InterPro" id="IPR002051">
    <property type="entry name" value="Haem_Oase"/>
</dbReference>
<evidence type="ECO:0000256" key="3">
    <source>
        <dbReference type="ARBA" id="ARBA00023004"/>
    </source>
</evidence>
<evidence type="ECO:0008006" key="8">
    <source>
        <dbReference type="Google" id="ProtNLM"/>
    </source>
</evidence>
<evidence type="ECO:0000256" key="1">
    <source>
        <dbReference type="ARBA" id="ARBA00022617"/>
    </source>
</evidence>
<evidence type="ECO:0000313" key="7">
    <source>
        <dbReference type="Proteomes" id="UP001175261"/>
    </source>
</evidence>
<dbReference type="Gene3D" id="1.20.910.10">
    <property type="entry name" value="Heme oxygenase-like"/>
    <property type="match status" value="1"/>
</dbReference>